<proteinExistence type="predicted"/>
<reference evidence="8 10" key="1">
    <citation type="submission" date="2018-06" db="EMBL/GenBank/DDBJ databases">
        <authorList>
            <consortium name="Pathogen Informatics"/>
            <person name="Doyle S."/>
        </authorList>
    </citation>
    <scope>NUCLEOTIDE SEQUENCE [LARGE SCALE GENOMIC DNA]</scope>
    <source>
        <strain evidence="8 10">NCTC11188</strain>
    </source>
</reference>
<keyword evidence="11" id="KW-1185">Reference proteome</keyword>
<evidence type="ECO:0000256" key="5">
    <source>
        <dbReference type="ARBA" id="ARBA00022967"/>
    </source>
</evidence>
<keyword evidence="5" id="KW-1278">Translocase</keyword>
<evidence type="ECO:0000313" key="8">
    <source>
        <dbReference type="EMBL" id="SUB27167.1"/>
    </source>
</evidence>
<dbReference type="GO" id="GO:0005524">
    <property type="term" value="F:ATP binding"/>
    <property type="evidence" value="ECO:0007669"/>
    <property type="project" value="UniProtKB-KW"/>
</dbReference>
<dbReference type="RefSeq" id="WP_103854196.1">
    <property type="nucleotide sequence ID" value="NZ_PQVJ01000031.1"/>
</dbReference>
<dbReference type="InterPro" id="IPR017871">
    <property type="entry name" value="ABC_transporter-like_CS"/>
</dbReference>
<keyword evidence="4 8" id="KW-0067">ATP-binding</keyword>
<dbReference type="PROSITE" id="PS50893">
    <property type="entry name" value="ABC_TRANSPORTER_2"/>
    <property type="match status" value="1"/>
</dbReference>
<reference evidence="9 11" key="2">
    <citation type="submission" date="2019-03" db="EMBL/GenBank/DDBJ databases">
        <title>Genomic Encyclopedia of Type Strains, Phase IV (KMG-IV): sequencing the most valuable type-strain genomes for metagenomic binning, comparative biology and taxonomic classification.</title>
        <authorList>
            <person name="Goeker M."/>
        </authorList>
    </citation>
    <scope>NUCLEOTIDE SEQUENCE [LARGE SCALE GENOMIC DNA]</scope>
    <source>
        <strain evidence="9 11">DSM 17481</strain>
    </source>
</reference>
<protein>
    <submittedName>
        <fullName evidence="8">Heme ABC exporter ATP-binding protein CcmA</fullName>
        <ecNumber evidence="8">3.6.3.41</ecNumber>
    </submittedName>
    <submittedName>
        <fullName evidence="9">Heme exporter protein A</fullName>
    </submittedName>
</protein>
<evidence type="ECO:0000256" key="4">
    <source>
        <dbReference type="ARBA" id="ARBA00022840"/>
    </source>
</evidence>
<dbReference type="Proteomes" id="UP000255113">
    <property type="component" value="Unassembled WGS sequence"/>
</dbReference>
<evidence type="ECO:0000256" key="6">
    <source>
        <dbReference type="ARBA" id="ARBA00023136"/>
    </source>
</evidence>
<dbReference type="Gene3D" id="3.40.50.300">
    <property type="entry name" value="P-loop containing nucleotide triphosphate hydrolases"/>
    <property type="match status" value="1"/>
</dbReference>
<dbReference type="Pfam" id="PF00005">
    <property type="entry name" value="ABC_tran"/>
    <property type="match status" value="1"/>
</dbReference>
<dbReference type="Proteomes" id="UP000294683">
    <property type="component" value="Unassembled WGS sequence"/>
</dbReference>
<dbReference type="AlphaFoldDB" id="A0A379AY36"/>
<dbReference type="PANTHER" id="PTHR43499:SF1">
    <property type="entry name" value="ABC TRANSPORTER I FAMILY MEMBER 1"/>
    <property type="match status" value="1"/>
</dbReference>
<keyword evidence="3" id="KW-0201">Cytochrome c-type biogenesis</keyword>
<gene>
    <name evidence="8" type="primary">ccmA</name>
    <name evidence="9" type="ORF">EV689_10692</name>
    <name evidence="8" type="ORF">NCTC11188_01517</name>
</gene>
<evidence type="ECO:0000313" key="11">
    <source>
        <dbReference type="Proteomes" id="UP000294683"/>
    </source>
</evidence>
<accession>A0A379AY36</accession>
<evidence type="ECO:0000313" key="10">
    <source>
        <dbReference type="Proteomes" id="UP000255113"/>
    </source>
</evidence>
<dbReference type="InterPro" id="IPR003593">
    <property type="entry name" value="AAA+_ATPase"/>
</dbReference>
<feature type="domain" description="ABC transporter" evidence="7">
    <location>
        <begin position="7"/>
        <end position="214"/>
    </location>
</feature>
<dbReference type="EMBL" id="SNXJ01000006">
    <property type="protein sequence ID" value="TDP28322.1"/>
    <property type="molecule type" value="Genomic_DNA"/>
</dbReference>
<dbReference type="GO" id="GO:0017004">
    <property type="term" value="P:cytochrome complex assembly"/>
    <property type="evidence" value="ECO:0007669"/>
    <property type="project" value="UniProtKB-KW"/>
</dbReference>
<dbReference type="SUPFAM" id="SSF52540">
    <property type="entry name" value="P-loop containing nucleoside triphosphate hydrolases"/>
    <property type="match status" value="1"/>
</dbReference>
<evidence type="ECO:0000256" key="3">
    <source>
        <dbReference type="ARBA" id="ARBA00022748"/>
    </source>
</evidence>
<keyword evidence="6" id="KW-0472">Membrane</keyword>
<dbReference type="PROSITE" id="PS00211">
    <property type="entry name" value="ABC_TRANSPORTER_1"/>
    <property type="match status" value="1"/>
</dbReference>
<dbReference type="InterPro" id="IPR005895">
    <property type="entry name" value="ABC_transptr_haem_export_CcmA"/>
</dbReference>
<dbReference type="GO" id="GO:0022857">
    <property type="term" value="F:transmembrane transporter activity"/>
    <property type="evidence" value="ECO:0007669"/>
    <property type="project" value="InterPro"/>
</dbReference>
<organism evidence="8 10">
    <name type="scientific">Avibacterium gallinarum</name>
    <name type="common">Pasteurella gallinarum</name>
    <dbReference type="NCBI Taxonomy" id="755"/>
    <lineage>
        <taxon>Bacteria</taxon>
        <taxon>Pseudomonadati</taxon>
        <taxon>Pseudomonadota</taxon>
        <taxon>Gammaproteobacteria</taxon>
        <taxon>Pasteurellales</taxon>
        <taxon>Pasteurellaceae</taxon>
        <taxon>Avibacterium</taxon>
    </lineage>
</organism>
<dbReference type="SMART" id="SM00382">
    <property type="entry name" value="AAA"/>
    <property type="match status" value="1"/>
</dbReference>
<dbReference type="InterPro" id="IPR027417">
    <property type="entry name" value="P-loop_NTPase"/>
</dbReference>
<dbReference type="EMBL" id="UGSQ01000003">
    <property type="protein sequence ID" value="SUB27167.1"/>
    <property type="molecule type" value="Genomic_DNA"/>
</dbReference>
<keyword evidence="1" id="KW-0813">Transport</keyword>
<dbReference type="NCBIfam" id="NF010061">
    <property type="entry name" value="PRK13538.1"/>
    <property type="match status" value="1"/>
</dbReference>
<dbReference type="EC" id="3.6.3.41" evidence="8"/>
<evidence type="ECO:0000259" key="7">
    <source>
        <dbReference type="PROSITE" id="PS50893"/>
    </source>
</evidence>
<dbReference type="GO" id="GO:0016887">
    <property type="term" value="F:ATP hydrolysis activity"/>
    <property type="evidence" value="ECO:0007669"/>
    <property type="project" value="InterPro"/>
</dbReference>
<keyword evidence="2" id="KW-0547">Nucleotide-binding</keyword>
<dbReference type="NCBIfam" id="TIGR01189">
    <property type="entry name" value="ccmA"/>
    <property type="match status" value="1"/>
</dbReference>
<evidence type="ECO:0000313" key="9">
    <source>
        <dbReference type="EMBL" id="TDP28322.1"/>
    </source>
</evidence>
<evidence type="ECO:0000256" key="2">
    <source>
        <dbReference type="ARBA" id="ARBA00022741"/>
    </source>
</evidence>
<dbReference type="PANTHER" id="PTHR43499">
    <property type="entry name" value="ABC TRANSPORTER I FAMILY MEMBER 1"/>
    <property type="match status" value="1"/>
</dbReference>
<keyword evidence="8" id="KW-0378">Hydrolase</keyword>
<sequence>MSIINQLQLEQIACQRGDKTLFTDLSLTWQSGDFVQIEGHNGIGKTSLLRILVGLAPPLAGQVCWNGQAIKQCREDYYYQLLYLGHHAGIKPELTPWENLKFYQAISQCQQGEEALWQALEKVGLIGREDIISGQLSAGQQRRIALARLWLSQAPLWILDEPFTAIDKNGVCILTRLFEQQVEKGGMVILTSHQEIPSEQLQVLDLEKYKCYPHRE</sequence>
<evidence type="ECO:0000256" key="1">
    <source>
        <dbReference type="ARBA" id="ARBA00022448"/>
    </source>
</evidence>
<dbReference type="InterPro" id="IPR003439">
    <property type="entry name" value="ABC_transporter-like_ATP-bd"/>
</dbReference>
<name>A0A379AY36_AVIGA</name>